<evidence type="ECO:0000313" key="2">
    <source>
        <dbReference type="Proteomes" id="UP000664702"/>
    </source>
</evidence>
<organism evidence="1 2">
    <name type="scientific">Bradyrhizobium barranii subsp. barranii</name>
    <dbReference type="NCBI Taxonomy" id="2823807"/>
    <lineage>
        <taxon>Bacteria</taxon>
        <taxon>Pseudomonadati</taxon>
        <taxon>Pseudomonadota</taxon>
        <taxon>Alphaproteobacteria</taxon>
        <taxon>Hyphomicrobiales</taxon>
        <taxon>Nitrobacteraceae</taxon>
        <taxon>Bradyrhizobium</taxon>
        <taxon>Bradyrhizobium barranii</taxon>
    </lineage>
</organism>
<dbReference type="PANTHER" id="PTHR47628">
    <property type="match status" value="1"/>
</dbReference>
<dbReference type="EMBL" id="CP086136">
    <property type="protein sequence ID" value="UEM17630.1"/>
    <property type="molecule type" value="Genomic_DNA"/>
</dbReference>
<dbReference type="PANTHER" id="PTHR47628:SF1">
    <property type="entry name" value="ALIPHATIC AMIDASE EXPRESSION-REGULATING PROTEIN"/>
    <property type="match status" value="1"/>
</dbReference>
<dbReference type="Pfam" id="PF13433">
    <property type="entry name" value="Peripla_BP_5"/>
    <property type="match status" value="1"/>
</dbReference>
<evidence type="ECO:0000313" key="1">
    <source>
        <dbReference type="EMBL" id="UEM17630.1"/>
    </source>
</evidence>
<dbReference type="Gene3D" id="3.40.50.2300">
    <property type="match status" value="1"/>
</dbReference>
<name>A0A9X9YCI6_9BRAD</name>
<dbReference type="AlphaFoldDB" id="A0A9X9YCI6"/>
<dbReference type="SUPFAM" id="SSF53822">
    <property type="entry name" value="Periplasmic binding protein-like I"/>
    <property type="match status" value="1"/>
</dbReference>
<accession>A0A9X9YCI6</accession>
<sequence>MSCAVSTSANSPGTWRHGILPVCQVGRNDAFIRMWTEFNEQRDTTTNDQKEATYIGFRMRAQAVSQAGTVDVEAVRQAMYGQRVRGAKWF</sequence>
<dbReference type="InterPro" id="IPR028082">
    <property type="entry name" value="Peripla_BP_I"/>
</dbReference>
<dbReference type="KEGG" id="bban:J4G43_032960"/>
<reference evidence="1 2" key="1">
    <citation type="journal article" date="2022" name="Int. J. Syst. Evol. Microbiol.">
        <title>Strains of Bradyrhizobium barranii sp. nov. associated with legumes native to Canada are symbionts of soybeans and belong to different subspecies (subsp. barranii subsp. nov. and subsp. apii subsp. nov.) and symbiovars (sv. glycinearum and sv. septentrionale).</title>
        <authorList>
            <person name="Bromfield E.S.P."/>
            <person name="Cloutier S."/>
            <person name="Wasai-Hara S."/>
            <person name="Minamisawa K."/>
        </authorList>
    </citation>
    <scope>NUCLEOTIDE SEQUENCE [LARGE SCALE GENOMIC DNA]</scope>
    <source>
        <strain evidence="1 2">144S4</strain>
    </source>
</reference>
<protein>
    <submittedName>
        <fullName evidence="1">Transporter substrate-binding protein</fullName>
    </submittedName>
</protein>
<dbReference type="Proteomes" id="UP000664702">
    <property type="component" value="Chromosome"/>
</dbReference>
<gene>
    <name evidence="1" type="ORF">J4G43_032960</name>
</gene>
<proteinExistence type="predicted"/>